<evidence type="ECO:0000313" key="1">
    <source>
        <dbReference type="EMBL" id="RGX78103.1"/>
    </source>
</evidence>
<dbReference type="PANTHER" id="PTHR35810:SF1">
    <property type="entry name" value="CYTOPLASMIC PROTEIN"/>
    <property type="match status" value="1"/>
</dbReference>
<dbReference type="InterPro" id="IPR011204">
    <property type="entry name" value="Virulence_RhuM-like"/>
</dbReference>
<gene>
    <name evidence="1" type="ORF">DXA68_12695</name>
</gene>
<evidence type="ECO:0008006" key="3">
    <source>
        <dbReference type="Google" id="ProtNLM"/>
    </source>
</evidence>
<dbReference type="OrthoDB" id="9802752at2"/>
<reference evidence="1 2" key="1">
    <citation type="submission" date="2018-08" db="EMBL/GenBank/DDBJ databases">
        <title>A genome reference for cultivated species of the human gut microbiota.</title>
        <authorList>
            <person name="Zou Y."/>
            <person name="Xue W."/>
            <person name="Luo G."/>
        </authorList>
    </citation>
    <scope>NUCLEOTIDE SEQUENCE [LARGE SCALE GENOMIC DNA]</scope>
    <source>
        <strain evidence="1 2">OF03-9BH</strain>
    </source>
</reference>
<protein>
    <recommendedName>
        <fullName evidence="3">Virulence protein RhuM family protein</fullName>
    </recommendedName>
</protein>
<sequence length="86" mass="9948">MKEKSVCSILEHTATDGKSYQTLFYNLDAILSVGYRVNSSNATKFRQWANKVLKSYLIKGYTINQQMKEQQLANLKRAGQKKKTLW</sequence>
<dbReference type="PANTHER" id="PTHR35810">
    <property type="entry name" value="CYTOPLASMIC PROTEIN-RELATED"/>
    <property type="match status" value="1"/>
</dbReference>
<comment type="caution">
    <text evidence="1">The sequence shown here is derived from an EMBL/GenBank/DDBJ whole genome shotgun (WGS) entry which is preliminary data.</text>
</comment>
<accession>A0A413H3K9</accession>
<organism evidence="1 2">
    <name type="scientific">Bacteroides stercorirosoris</name>
    <dbReference type="NCBI Taxonomy" id="871324"/>
    <lineage>
        <taxon>Bacteria</taxon>
        <taxon>Pseudomonadati</taxon>
        <taxon>Bacteroidota</taxon>
        <taxon>Bacteroidia</taxon>
        <taxon>Bacteroidales</taxon>
        <taxon>Bacteroidaceae</taxon>
        <taxon>Bacteroides</taxon>
    </lineage>
</organism>
<dbReference type="EMBL" id="QSCF01000019">
    <property type="protein sequence ID" value="RGX78103.1"/>
    <property type="molecule type" value="Genomic_DNA"/>
</dbReference>
<proteinExistence type="predicted"/>
<dbReference type="Pfam" id="PF13310">
    <property type="entry name" value="Virulence_RhuM"/>
    <property type="match status" value="1"/>
</dbReference>
<dbReference type="Proteomes" id="UP000286075">
    <property type="component" value="Unassembled WGS sequence"/>
</dbReference>
<name>A0A413H3K9_9BACE</name>
<dbReference type="AlphaFoldDB" id="A0A413H3K9"/>
<evidence type="ECO:0000313" key="2">
    <source>
        <dbReference type="Proteomes" id="UP000286075"/>
    </source>
</evidence>